<keyword evidence="3" id="KW-1185">Reference proteome</keyword>
<evidence type="ECO:0000313" key="2">
    <source>
        <dbReference type="EMBL" id="KAF2436954.1"/>
    </source>
</evidence>
<feature type="transmembrane region" description="Helical" evidence="1">
    <location>
        <begin position="123"/>
        <end position="144"/>
    </location>
</feature>
<sequence length="240" mass="27014">MISRQFALSLRAGASKPLQSRSFSQSARYLKAGAGKKPLKTTRNSLPKLTTTPARVTAKEAAQAITKYAYPETPLIWKAPYAQTAWVGTTKLFSFLLFAASIVILAPRYIIVDDEPDWKAIPAMLLGAIPMIVTIITSSPYVSLIRIKLPKHARLSHDALLRFCQNPPMGTPIELTTLRVYGLARTSSLTLGELRRVQGRFGIANLERVGHEEVREGRSDWAKMTQRRGRRFWRVLRRIR</sequence>
<gene>
    <name evidence="2" type="ORF">EJ08DRAFT_7722</name>
</gene>
<comment type="caution">
    <text evidence="2">The sequence shown here is derived from an EMBL/GenBank/DDBJ whole genome shotgun (WGS) entry which is preliminary data.</text>
</comment>
<keyword evidence="1" id="KW-1133">Transmembrane helix</keyword>
<proteinExistence type="predicted"/>
<organism evidence="2 3">
    <name type="scientific">Tothia fuscella</name>
    <dbReference type="NCBI Taxonomy" id="1048955"/>
    <lineage>
        <taxon>Eukaryota</taxon>
        <taxon>Fungi</taxon>
        <taxon>Dikarya</taxon>
        <taxon>Ascomycota</taxon>
        <taxon>Pezizomycotina</taxon>
        <taxon>Dothideomycetes</taxon>
        <taxon>Pleosporomycetidae</taxon>
        <taxon>Venturiales</taxon>
        <taxon>Cylindrosympodiaceae</taxon>
        <taxon>Tothia</taxon>
    </lineage>
</organism>
<protein>
    <submittedName>
        <fullName evidence="2">Uncharacterized protein</fullName>
    </submittedName>
</protein>
<evidence type="ECO:0000313" key="3">
    <source>
        <dbReference type="Proteomes" id="UP000800235"/>
    </source>
</evidence>
<keyword evidence="1" id="KW-0812">Transmembrane</keyword>
<feature type="transmembrane region" description="Helical" evidence="1">
    <location>
        <begin position="92"/>
        <end position="111"/>
    </location>
</feature>
<dbReference type="AlphaFoldDB" id="A0A9P4U3K1"/>
<dbReference type="OrthoDB" id="2386090at2759"/>
<dbReference type="Proteomes" id="UP000800235">
    <property type="component" value="Unassembled WGS sequence"/>
</dbReference>
<name>A0A9P4U3K1_9PEZI</name>
<dbReference type="EMBL" id="MU007009">
    <property type="protein sequence ID" value="KAF2436954.1"/>
    <property type="molecule type" value="Genomic_DNA"/>
</dbReference>
<keyword evidence="1" id="KW-0472">Membrane</keyword>
<accession>A0A9P4U3K1</accession>
<evidence type="ECO:0000256" key="1">
    <source>
        <dbReference type="SAM" id="Phobius"/>
    </source>
</evidence>
<reference evidence="2" key="1">
    <citation type="journal article" date="2020" name="Stud. Mycol.">
        <title>101 Dothideomycetes genomes: a test case for predicting lifestyles and emergence of pathogens.</title>
        <authorList>
            <person name="Haridas S."/>
            <person name="Albert R."/>
            <person name="Binder M."/>
            <person name="Bloem J."/>
            <person name="Labutti K."/>
            <person name="Salamov A."/>
            <person name="Andreopoulos B."/>
            <person name="Baker S."/>
            <person name="Barry K."/>
            <person name="Bills G."/>
            <person name="Bluhm B."/>
            <person name="Cannon C."/>
            <person name="Castanera R."/>
            <person name="Culley D."/>
            <person name="Daum C."/>
            <person name="Ezra D."/>
            <person name="Gonzalez J."/>
            <person name="Henrissat B."/>
            <person name="Kuo A."/>
            <person name="Liang C."/>
            <person name="Lipzen A."/>
            <person name="Lutzoni F."/>
            <person name="Magnuson J."/>
            <person name="Mondo S."/>
            <person name="Nolan M."/>
            <person name="Ohm R."/>
            <person name="Pangilinan J."/>
            <person name="Park H.-J."/>
            <person name="Ramirez L."/>
            <person name="Alfaro M."/>
            <person name="Sun H."/>
            <person name="Tritt A."/>
            <person name="Yoshinaga Y."/>
            <person name="Zwiers L.-H."/>
            <person name="Turgeon B."/>
            <person name="Goodwin S."/>
            <person name="Spatafora J."/>
            <person name="Crous P."/>
            <person name="Grigoriev I."/>
        </authorList>
    </citation>
    <scope>NUCLEOTIDE SEQUENCE</scope>
    <source>
        <strain evidence="2">CBS 130266</strain>
    </source>
</reference>